<dbReference type="PANTHER" id="PTHR11481">
    <property type="entry name" value="IMMUNOGLOBULIN FC RECEPTOR"/>
    <property type="match status" value="1"/>
</dbReference>
<evidence type="ECO:0000313" key="6">
    <source>
        <dbReference type="EMBL" id="KAF7229717.1"/>
    </source>
</evidence>
<sequence>MKLRSICLLLGVSIQLLSGRHVSAVSLNVSPNLQQFFSGQSVSLSCLGQGQEPGWTRRMSKGRQTEQCGAAGSDFGVFNESSCVLDLLSSYTGVYWCETSSGQKSEQINITVTRKEDSVLILEIPALPVSTGSDITLRCRHKDGSLHAAYFYKNNDIIGNAVKTLSTAIHGAQPSDEGFYSCSTDKSGSSPQSFLRVKDPPVPHTITTSPPSASATPLPSDIPPPISVLHLLCHLLAICPYCVCSILLLSICCRMNSGRKLACRLHGDHPSRRRAW</sequence>
<keyword evidence="3" id="KW-1133">Transmembrane helix</keyword>
<dbReference type="InterPro" id="IPR013783">
    <property type="entry name" value="Ig-like_fold"/>
</dbReference>
<feature type="transmembrane region" description="Helical" evidence="3">
    <location>
        <begin position="228"/>
        <end position="251"/>
    </location>
</feature>
<dbReference type="Gene3D" id="2.60.40.10">
    <property type="entry name" value="Immunoglobulins"/>
    <property type="match status" value="2"/>
</dbReference>
<gene>
    <name evidence="6" type="ORF">G4P62_003676</name>
</gene>
<evidence type="ECO:0000256" key="2">
    <source>
        <dbReference type="ARBA" id="ARBA00023157"/>
    </source>
</evidence>
<keyword evidence="2" id="KW-1015">Disulfide bond</keyword>
<dbReference type="InterPro" id="IPR050488">
    <property type="entry name" value="Ig_Fc_receptor"/>
</dbReference>
<organism evidence="6 7">
    <name type="scientific">Nothobranchius furzeri</name>
    <name type="common">Turquoise killifish</name>
    <dbReference type="NCBI Taxonomy" id="105023"/>
    <lineage>
        <taxon>Eukaryota</taxon>
        <taxon>Metazoa</taxon>
        <taxon>Chordata</taxon>
        <taxon>Craniata</taxon>
        <taxon>Vertebrata</taxon>
        <taxon>Euteleostomi</taxon>
        <taxon>Actinopterygii</taxon>
        <taxon>Neopterygii</taxon>
        <taxon>Teleostei</taxon>
        <taxon>Neoteleostei</taxon>
        <taxon>Acanthomorphata</taxon>
        <taxon>Ovalentaria</taxon>
        <taxon>Atherinomorphae</taxon>
        <taxon>Cyprinodontiformes</taxon>
        <taxon>Nothobranchiidae</taxon>
        <taxon>Nothobranchius</taxon>
    </lineage>
</organism>
<keyword evidence="3" id="KW-0812">Transmembrane</keyword>
<dbReference type="SMART" id="SM00409">
    <property type="entry name" value="IG"/>
    <property type="match status" value="2"/>
</dbReference>
<keyword evidence="3" id="KW-0472">Membrane</keyword>
<feature type="chain" id="PRO_5039665656" evidence="4">
    <location>
        <begin position="20"/>
        <end position="276"/>
    </location>
</feature>
<dbReference type="SUPFAM" id="SSF48726">
    <property type="entry name" value="Immunoglobulin"/>
    <property type="match status" value="2"/>
</dbReference>
<reference evidence="6" key="1">
    <citation type="submission" date="2020-03" db="EMBL/GenBank/DDBJ databases">
        <title>Intra-Species Differences in Population Size shape Life History and Genome Evolution.</title>
        <authorList>
            <person name="Willemsen D."/>
            <person name="Cui R."/>
            <person name="Valenzano D.R."/>
        </authorList>
    </citation>
    <scope>NUCLEOTIDE SEQUENCE</scope>
    <source>
        <strain evidence="6">GRZ</strain>
        <tissue evidence="6">Whole</tissue>
    </source>
</reference>
<feature type="domain" description="Immunoglobulin" evidence="5">
    <location>
        <begin position="124"/>
        <end position="198"/>
    </location>
</feature>
<dbReference type="GO" id="GO:0006955">
    <property type="term" value="P:immune response"/>
    <property type="evidence" value="ECO:0007669"/>
    <property type="project" value="TreeGrafter"/>
</dbReference>
<feature type="signal peptide" evidence="4">
    <location>
        <begin position="1"/>
        <end position="19"/>
    </location>
</feature>
<evidence type="ECO:0000256" key="4">
    <source>
        <dbReference type="SAM" id="SignalP"/>
    </source>
</evidence>
<keyword evidence="1 4" id="KW-0732">Signal</keyword>
<dbReference type="InterPro" id="IPR036179">
    <property type="entry name" value="Ig-like_dom_sf"/>
</dbReference>
<dbReference type="GO" id="GO:0009897">
    <property type="term" value="C:external side of plasma membrane"/>
    <property type="evidence" value="ECO:0007669"/>
    <property type="project" value="TreeGrafter"/>
</dbReference>
<dbReference type="EMBL" id="JAAVVJ010000001">
    <property type="protein sequence ID" value="KAF7229717.1"/>
    <property type="molecule type" value="Genomic_DNA"/>
</dbReference>
<proteinExistence type="predicted"/>
<dbReference type="PANTHER" id="PTHR11481:SF64">
    <property type="entry name" value="FC RECEPTOR-LIKE PROTEIN 4"/>
    <property type="match status" value="1"/>
</dbReference>
<dbReference type="GO" id="GO:0004888">
    <property type="term" value="F:transmembrane signaling receptor activity"/>
    <property type="evidence" value="ECO:0007669"/>
    <property type="project" value="TreeGrafter"/>
</dbReference>
<accession>A0A9D3C0D7</accession>
<feature type="domain" description="Immunoglobulin" evidence="5">
    <location>
        <begin position="31"/>
        <end position="113"/>
    </location>
</feature>
<dbReference type="GO" id="GO:0007166">
    <property type="term" value="P:cell surface receptor signaling pathway"/>
    <property type="evidence" value="ECO:0007669"/>
    <property type="project" value="TreeGrafter"/>
</dbReference>
<evidence type="ECO:0000313" key="7">
    <source>
        <dbReference type="Proteomes" id="UP000822369"/>
    </source>
</evidence>
<dbReference type="InterPro" id="IPR003599">
    <property type="entry name" value="Ig_sub"/>
</dbReference>
<dbReference type="OMA" id="RINAAYF"/>
<evidence type="ECO:0000259" key="5">
    <source>
        <dbReference type="SMART" id="SM00409"/>
    </source>
</evidence>
<comment type="caution">
    <text evidence="6">The sequence shown here is derived from an EMBL/GenBank/DDBJ whole genome shotgun (WGS) entry which is preliminary data.</text>
</comment>
<name>A0A9D3C0D7_NOTFU</name>
<dbReference type="Proteomes" id="UP000822369">
    <property type="component" value="Chromosome 1"/>
</dbReference>
<protein>
    <submittedName>
        <fullName evidence="6">LOC107376811-like protein</fullName>
    </submittedName>
</protein>
<dbReference type="KEGG" id="nfu:107376811"/>
<evidence type="ECO:0000256" key="1">
    <source>
        <dbReference type="ARBA" id="ARBA00022729"/>
    </source>
</evidence>
<evidence type="ECO:0000256" key="3">
    <source>
        <dbReference type="SAM" id="Phobius"/>
    </source>
</evidence>
<dbReference type="AlphaFoldDB" id="A0A9D3C0D7"/>